<evidence type="ECO:0000259" key="3">
    <source>
        <dbReference type="PROSITE" id="PS50883"/>
    </source>
</evidence>
<dbReference type="SMART" id="SM00065">
    <property type="entry name" value="GAF"/>
    <property type="match status" value="1"/>
</dbReference>
<reference evidence="5" key="1">
    <citation type="submission" date="2020-02" db="EMBL/GenBank/DDBJ databases">
        <authorList>
            <person name="Meier V. D."/>
        </authorList>
    </citation>
    <scope>NUCLEOTIDE SEQUENCE</scope>
    <source>
        <strain evidence="5">AVDCRST_MAG68</strain>
    </source>
</reference>
<dbReference type="Gene3D" id="3.30.450.40">
    <property type="match status" value="1"/>
</dbReference>
<name>A0A6J4M8P4_9BACT</name>
<dbReference type="SMART" id="SM00091">
    <property type="entry name" value="PAS"/>
    <property type="match status" value="1"/>
</dbReference>
<accession>A0A6J4M8P4</accession>
<dbReference type="Pfam" id="PF00563">
    <property type="entry name" value="EAL"/>
    <property type="match status" value="1"/>
</dbReference>
<dbReference type="Gene3D" id="3.30.450.20">
    <property type="entry name" value="PAS domain"/>
    <property type="match status" value="1"/>
</dbReference>
<dbReference type="SUPFAM" id="SSF141868">
    <property type="entry name" value="EAL domain-like"/>
    <property type="match status" value="1"/>
</dbReference>
<dbReference type="CDD" id="cd00130">
    <property type="entry name" value="PAS"/>
    <property type="match status" value="1"/>
</dbReference>
<dbReference type="InterPro" id="IPR035919">
    <property type="entry name" value="EAL_sf"/>
</dbReference>
<dbReference type="NCBIfam" id="TIGR00254">
    <property type="entry name" value="GGDEF"/>
    <property type="match status" value="1"/>
</dbReference>
<proteinExistence type="predicted"/>
<dbReference type="Gene3D" id="3.30.70.270">
    <property type="match status" value="1"/>
</dbReference>
<evidence type="ECO:0000259" key="1">
    <source>
        <dbReference type="PROSITE" id="PS50112"/>
    </source>
</evidence>
<dbReference type="Pfam" id="PF13426">
    <property type="entry name" value="PAS_9"/>
    <property type="match status" value="1"/>
</dbReference>
<dbReference type="InterPro" id="IPR029787">
    <property type="entry name" value="Nucleotide_cyclase"/>
</dbReference>
<dbReference type="EMBL" id="CADCTW010000177">
    <property type="protein sequence ID" value="CAA9352901.1"/>
    <property type="molecule type" value="Genomic_DNA"/>
</dbReference>
<dbReference type="CDD" id="cd01948">
    <property type="entry name" value="EAL"/>
    <property type="match status" value="1"/>
</dbReference>
<dbReference type="PROSITE" id="PS50883">
    <property type="entry name" value="EAL"/>
    <property type="match status" value="1"/>
</dbReference>
<dbReference type="InterPro" id="IPR052155">
    <property type="entry name" value="Biofilm_reg_signaling"/>
</dbReference>
<feature type="domain" description="PAC" evidence="2">
    <location>
        <begin position="225"/>
        <end position="277"/>
    </location>
</feature>
<dbReference type="SMART" id="SM00052">
    <property type="entry name" value="EAL"/>
    <property type="match status" value="1"/>
</dbReference>
<dbReference type="InterPro" id="IPR029016">
    <property type="entry name" value="GAF-like_dom_sf"/>
</dbReference>
<dbReference type="AlphaFoldDB" id="A0A6J4M8P4"/>
<dbReference type="InterPro" id="IPR035965">
    <property type="entry name" value="PAS-like_dom_sf"/>
</dbReference>
<dbReference type="CDD" id="cd01949">
    <property type="entry name" value="GGDEF"/>
    <property type="match status" value="1"/>
</dbReference>
<evidence type="ECO:0000313" key="5">
    <source>
        <dbReference type="EMBL" id="CAA9352901.1"/>
    </source>
</evidence>
<feature type="domain" description="GGDEF" evidence="4">
    <location>
        <begin position="309"/>
        <end position="442"/>
    </location>
</feature>
<evidence type="ECO:0000259" key="2">
    <source>
        <dbReference type="PROSITE" id="PS50113"/>
    </source>
</evidence>
<gene>
    <name evidence="5" type="ORF">AVDCRST_MAG68-3789</name>
</gene>
<dbReference type="SMART" id="SM00267">
    <property type="entry name" value="GGDEF"/>
    <property type="match status" value="1"/>
</dbReference>
<dbReference type="InterPro" id="IPR043128">
    <property type="entry name" value="Rev_trsase/Diguanyl_cyclase"/>
</dbReference>
<dbReference type="PROSITE" id="PS50887">
    <property type="entry name" value="GGDEF"/>
    <property type="match status" value="1"/>
</dbReference>
<dbReference type="Gene3D" id="3.20.20.450">
    <property type="entry name" value="EAL domain"/>
    <property type="match status" value="1"/>
</dbReference>
<protein>
    <submittedName>
        <fullName evidence="5">Diguanylate cyclase/phosphodiesterase (GGDEF &amp; EAL domains) with PAS/PAC sensor(S)</fullName>
    </submittedName>
</protein>
<dbReference type="PANTHER" id="PTHR44757">
    <property type="entry name" value="DIGUANYLATE CYCLASE DGCP"/>
    <property type="match status" value="1"/>
</dbReference>
<dbReference type="Pfam" id="PF00990">
    <property type="entry name" value="GGDEF"/>
    <property type="match status" value="1"/>
</dbReference>
<dbReference type="InterPro" id="IPR003018">
    <property type="entry name" value="GAF"/>
</dbReference>
<dbReference type="SUPFAM" id="SSF55781">
    <property type="entry name" value="GAF domain-like"/>
    <property type="match status" value="1"/>
</dbReference>
<dbReference type="InterPro" id="IPR000014">
    <property type="entry name" value="PAS"/>
</dbReference>
<dbReference type="Pfam" id="PF13185">
    <property type="entry name" value="GAF_2"/>
    <property type="match status" value="1"/>
</dbReference>
<dbReference type="InterPro" id="IPR000160">
    <property type="entry name" value="GGDEF_dom"/>
</dbReference>
<feature type="domain" description="PAS" evidence="1">
    <location>
        <begin position="155"/>
        <end position="200"/>
    </location>
</feature>
<dbReference type="InterPro" id="IPR001633">
    <property type="entry name" value="EAL_dom"/>
</dbReference>
<dbReference type="FunFam" id="3.20.20.450:FF:000001">
    <property type="entry name" value="Cyclic di-GMP phosphodiesterase yahA"/>
    <property type="match status" value="1"/>
</dbReference>
<dbReference type="InterPro" id="IPR000700">
    <property type="entry name" value="PAS-assoc_C"/>
</dbReference>
<dbReference type="SUPFAM" id="SSF55785">
    <property type="entry name" value="PYP-like sensor domain (PAS domain)"/>
    <property type="match status" value="1"/>
</dbReference>
<dbReference type="PROSITE" id="PS50112">
    <property type="entry name" value="PAS"/>
    <property type="match status" value="1"/>
</dbReference>
<evidence type="ECO:0000259" key="4">
    <source>
        <dbReference type="PROSITE" id="PS50887"/>
    </source>
</evidence>
<dbReference type="NCBIfam" id="TIGR00229">
    <property type="entry name" value="sensory_box"/>
    <property type="match status" value="1"/>
</dbReference>
<feature type="domain" description="EAL" evidence="3">
    <location>
        <begin position="451"/>
        <end position="705"/>
    </location>
</feature>
<dbReference type="PROSITE" id="PS50113">
    <property type="entry name" value="PAC"/>
    <property type="match status" value="1"/>
</dbReference>
<organism evidence="5">
    <name type="scientific">uncultured Gemmatimonadota bacterium</name>
    <dbReference type="NCBI Taxonomy" id="203437"/>
    <lineage>
        <taxon>Bacteria</taxon>
        <taxon>Pseudomonadati</taxon>
        <taxon>Gemmatimonadota</taxon>
        <taxon>environmental samples</taxon>
    </lineage>
</organism>
<sequence length="707" mass="76768">MSLASPPHTQAPELARLVRLAARLAGAPAAFLSLGDDPPVYAGADEGWSARREAPLARSLCGRVVAEGRTLRMADARAHAEPALWLGEGAYLGVPVRGADGSVAGCLCVVDAQPRAWSDDEAEMLAGVAELAGRALQPAAALERAAAAVADGRISLRVLEKAVETMQVGVTITDMEGRIVYTNPAEARMHGYSVEELIGQHGRIFAPRESHRRIEPGPMDGVASWSRETVNLRKDGTPFPVLLRSDMVMDAQGRPAGLVTCCEDLTARKALERKLLHNAFYDQLTGLPNRGLLTHRLDLAVERAQRGEGGFAVLMAGLDRFKRVNDGLGRAAGDELLRAVAERLRDCIRPDSMLARMAGDEFAILLDEAHGPGEAIRVARCMQEVLRAPFNLPAGEVFTGASVGIALSMTGYTKAEDVLRDAAIAMYRSKDRDQGHYQVFDLEMHAQAMERLRMEGDLRRALERRELRVHYQPVVALETGRVSGFEALARWEHPERGLVFPDAFIPLAEETGLILALGMEVLEDACAALRRWQARPGCEGLTMAVNLSARQFSDPGLAERVERTLRATGIAPGTLKIEITESVILQLTAEVSETMSRLKALGVELYLDDFGTGYSSLSYLHRIPLDALKIDRSFVGPNAGAESPHLVRTIVAMAQALGVTVVTEGVERAETVAELRRLGCQFAQGYFFAHPLDEPAATALLDKHPVW</sequence>
<dbReference type="SUPFAM" id="SSF55073">
    <property type="entry name" value="Nucleotide cyclase"/>
    <property type="match status" value="1"/>
</dbReference>
<dbReference type="PANTHER" id="PTHR44757:SF2">
    <property type="entry name" value="BIOFILM ARCHITECTURE MAINTENANCE PROTEIN MBAA"/>
    <property type="match status" value="1"/>
</dbReference>